<protein>
    <submittedName>
        <fullName evidence="1">Uncharacterized protein</fullName>
    </submittedName>
</protein>
<keyword evidence="2" id="KW-1185">Reference proteome</keyword>
<reference evidence="2" key="1">
    <citation type="journal article" date="2023" name="Front. Plant Sci.">
        <title>Chromosomal-level genome assembly of Melastoma candidum provides insights into trichome evolution.</title>
        <authorList>
            <person name="Zhong Y."/>
            <person name="Wu W."/>
            <person name="Sun C."/>
            <person name="Zou P."/>
            <person name="Liu Y."/>
            <person name="Dai S."/>
            <person name="Zhou R."/>
        </authorList>
    </citation>
    <scope>NUCLEOTIDE SEQUENCE [LARGE SCALE GENOMIC DNA]</scope>
</reference>
<sequence length="206" mass="21489">MKSDHDHGHSAAIEIEDTTAVSKGKAPLLPSSSAPARYGSNEKGLAILDSIVRVCAAVAALASAGAMGNSDQTLPFFTQFFRFQASYDDITTFQFFVIGMAIVGGYLFLSLPFSIVCIARPRAIGPRFLLVVLDTVALTLATASGAAAAAIVYLAHNGNPSANWFAICQQFGDFCKNASGAVVGSFVSVVLIVALVVLSAVAIKRI</sequence>
<name>A0ACB9LGX4_9MYRT</name>
<dbReference type="EMBL" id="CM042890">
    <property type="protein sequence ID" value="KAI4310571.1"/>
    <property type="molecule type" value="Genomic_DNA"/>
</dbReference>
<proteinExistence type="predicted"/>
<dbReference type="Proteomes" id="UP001057402">
    <property type="component" value="Chromosome 11"/>
</dbReference>
<accession>A0ACB9LGX4</accession>
<evidence type="ECO:0000313" key="2">
    <source>
        <dbReference type="Proteomes" id="UP001057402"/>
    </source>
</evidence>
<gene>
    <name evidence="1" type="ORF">MLD38_035540</name>
</gene>
<comment type="caution">
    <text evidence="1">The sequence shown here is derived from an EMBL/GenBank/DDBJ whole genome shotgun (WGS) entry which is preliminary data.</text>
</comment>
<organism evidence="1 2">
    <name type="scientific">Melastoma candidum</name>
    <dbReference type="NCBI Taxonomy" id="119954"/>
    <lineage>
        <taxon>Eukaryota</taxon>
        <taxon>Viridiplantae</taxon>
        <taxon>Streptophyta</taxon>
        <taxon>Embryophyta</taxon>
        <taxon>Tracheophyta</taxon>
        <taxon>Spermatophyta</taxon>
        <taxon>Magnoliopsida</taxon>
        <taxon>eudicotyledons</taxon>
        <taxon>Gunneridae</taxon>
        <taxon>Pentapetalae</taxon>
        <taxon>rosids</taxon>
        <taxon>malvids</taxon>
        <taxon>Myrtales</taxon>
        <taxon>Melastomataceae</taxon>
        <taxon>Melastomatoideae</taxon>
        <taxon>Melastomateae</taxon>
        <taxon>Melastoma</taxon>
    </lineage>
</organism>
<evidence type="ECO:0000313" key="1">
    <source>
        <dbReference type="EMBL" id="KAI4310571.1"/>
    </source>
</evidence>